<feature type="coiled-coil region" evidence="8">
    <location>
        <begin position="239"/>
        <end position="273"/>
    </location>
</feature>
<evidence type="ECO:0000256" key="7">
    <source>
        <dbReference type="ARBA" id="ARBA00023049"/>
    </source>
</evidence>
<evidence type="ECO:0000256" key="8">
    <source>
        <dbReference type="SAM" id="Coils"/>
    </source>
</evidence>
<keyword evidence="12" id="KW-1185">Reference proteome</keyword>
<protein>
    <recommendedName>
        <fullName evidence="9">MPN domain-containing protein</fullName>
    </recommendedName>
</protein>
<dbReference type="InterPro" id="IPR033860">
    <property type="entry name" value="MPN_BRCC36"/>
</dbReference>
<dbReference type="EMBL" id="CALNXJ010000017">
    <property type="protein sequence ID" value="CAH3119140.1"/>
    <property type="molecule type" value="Genomic_DNA"/>
</dbReference>
<dbReference type="SUPFAM" id="SSF102712">
    <property type="entry name" value="JAB1/MPN domain"/>
    <property type="match status" value="1"/>
</dbReference>
<dbReference type="InterPro" id="IPR050242">
    <property type="entry name" value="JAMM_MPN+_peptidase_M67A"/>
</dbReference>
<name>A0AAU9WMB8_9CNID</name>
<dbReference type="GO" id="GO:0070536">
    <property type="term" value="P:protein K63-linked deubiquitination"/>
    <property type="evidence" value="ECO:0007669"/>
    <property type="project" value="InterPro"/>
</dbReference>
<evidence type="ECO:0000256" key="4">
    <source>
        <dbReference type="ARBA" id="ARBA00022786"/>
    </source>
</evidence>
<evidence type="ECO:0000256" key="1">
    <source>
        <dbReference type="ARBA" id="ARBA00008021"/>
    </source>
</evidence>
<keyword evidence="6" id="KW-0862">Zinc</keyword>
<dbReference type="InterPro" id="IPR000555">
    <property type="entry name" value="JAMM/MPN+_dom"/>
</dbReference>
<keyword evidence="5" id="KW-0378">Hydrolase</keyword>
<evidence type="ECO:0000256" key="3">
    <source>
        <dbReference type="ARBA" id="ARBA00022723"/>
    </source>
</evidence>
<dbReference type="AlphaFoldDB" id="A0AAU9WMB8"/>
<evidence type="ECO:0000256" key="5">
    <source>
        <dbReference type="ARBA" id="ARBA00022801"/>
    </source>
</evidence>
<evidence type="ECO:0000313" key="12">
    <source>
        <dbReference type="Proteomes" id="UP001159428"/>
    </source>
</evidence>
<dbReference type="InterPro" id="IPR040749">
    <property type="entry name" value="BRCC36_C"/>
</dbReference>
<feature type="domain" description="MPN" evidence="9">
    <location>
        <begin position="14"/>
        <end position="158"/>
    </location>
</feature>
<organism evidence="10 12">
    <name type="scientific">Pocillopora meandrina</name>
    <dbReference type="NCBI Taxonomy" id="46732"/>
    <lineage>
        <taxon>Eukaryota</taxon>
        <taxon>Metazoa</taxon>
        <taxon>Cnidaria</taxon>
        <taxon>Anthozoa</taxon>
        <taxon>Hexacorallia</taxon>
        <taxon>Scleractinia</taxon>
        <taxon>Astrocoeniina</taxon>
        <taxon>Pocilloporidae</taxon>
        <taxon>Pocillopora</taxon>
    </lineage>
</organism>
<dbReference type="Pfam" id="PF18110">
    <property type="entry name" value="BRCC36_C"/>
    <property type="match status" value="1"/>
</dbReference>
<dbReference type="GO" id="GO:0070531">
    <property type="term" value="C:BRCA1-A complex"/>
    <property type="evidence" value="ECO:0007669"/>
    <property type="project" value="InterPro"/>
</dbReference>
<dbReference type="Pfam" id="PF01398">
    <property type="entry name" value="JAB"/>
    <property type="match status" value="1"/>
</dbReference>
<dbReference type="EMBL" id="CALNXJ010000046">
    <property type="protein sequence ID" value="CAH3149408.1"/>
    <property type="molecule type" value="Genomic_DNA"/>
</dbReference>
<dbReference type="CDD" id="cd08068">
    <property type="entry name" value="MPN_BRCC36"/>
    <property type="match status" value="1"/>
</dbReference>
<dbReference type="PROSITE" id="PS50249">
    <property type="entry name" value="MPN"/>
    <property type="match status" value="1"/>
</dbReference>
<dbReference type="GO" id="GO:0070552">
    <property type="term" value="C:BRISC complex"/>
    <property type="evidence" value="ECO:0007669"/>
    <property type="project" value="InterPro"/>
</dbReference>
<dbReference type="GO" id="GO:0008237">
    <property type="term" value="F:metallopeptidase activity"/>
    <property type="evidence" value="ECO:0007669"/>
    <property type="project" value="UniProtKB-KW"/>
</dbReference>
<keyword evidence="8" id="KW-0175">Coiled coil</keyword>
<comment type="similarity">
    <text evidence="1">Belongs to the peptidase M67A family. BRCC36 subfamily.</text>
</comment>
<dbReference type="GO" id="GO:0004843">
    <property type="term" value="F:cysteine-type deubiquitinase activity"/>
    <property type="evidence" value="ECO:0007669"/>
    <property type="project" value="InterPro"/>
</dbReference>
<dbReference type="SMART" id="SM00232">
    <property type="entry name" value="JAB_MPN"/>
    <property type="match status" value="1"/>
</dbReference>
<dbReference type="InterPro" id="IPR037518">
    <property type="entry name" value="MPN"/>
</dbReference>
<proteinExistence type="inferred from homology"/>
<dbReference type="GO" id="GO:0046872">
    <property type="term" value="F:metal ion binding"/>
    <property type="evidence" value="ECO:0007669"/>
    <property type="project" value="UniProtKB-KW"/>
</dbReference>
<evidence type="ECO:0000256" key="6">
    <source>
        <dbReference type="ARBA" id="ARBA00022833"/>
    </source>
</evidence>
<evidence type="ECO:0000313" key="10">
    <source>
        <dbReference type="EMBL" id="CAH3119140.1"/>
    </source>
</evidence>
<keyword evidence="7" id="KW-0482">Metalloprotease</keyword>
<evidence type="ECO:0000313" key="11">
    <source>
        <dbReference type="EMBL" id="CAH3149408.1"/>
    </source>
</evidence>
<evidence type="ECO:0000259" key="9">
    <source>
        <dbReference type="PROSITE" id="PS50249"/>
    </source>
</evidence>
<dbReference type="Proteomes" id="UP001159428">
    <property type="component" value="Unassembled WGS sequence"/>
</dbReference>
<sequence>MTPEEKCKMAVGAVKIEADAYMVCLTHALSTEREEVMGLLIGEVEDERVAHIYSVIMLQRLDKRKDRVEISPEQLSDASTQAERLGMLTSKQRPMRVIGWYHSHPHITVWPSHVDLRTQASYQFMDAGFVGLIFSCFNTDTNLGGHLKVYCFQSVNIKPEGSPPQYQRADIELQIVHTEVLSKATLNSLSELPQILSKEEEEAYSKTLNSKDLLTAVHNSTVFTKALCQLMEVMCGPLLQTLENRLQVNLKRTAALETEKETLEKEINSVKAELQGSM</sequence>
<dbReference type="PANTHER" id="PTHR10410">
    <property type="entry name" value="EUKARYOTIC TRANSLATION INITIATION FACTOR 3 -RELATED"/>
    <property type="match status" value="1"/>
</dbReference>
<keyword evidence="3" id="KW-0479">Metal-binding</keyword>
<accession>A0AAU9WMB8</accession>
<dbReference type="Gene3D" id="3.40.140.10">
    <property type="entry name" value="Cytidine Deaminase, domain 2"/>
    <property type="match status" value="1"/>
</dbReference>
<evidence type="ECO:0000256" key="2">
    <source>
        <dbReference type="ARBA" id="ARBA00022670"/>
    </source>
</evidence>
<gene>
    <name evidence="10" type="ORF">PMEA_00008418</name>
    <name evidence="11" type="ORF">PMEA_00024356</name>
</gene>
<dbReference type="GO" id="GO:0006281">
    <property type="term" value="P:DNA repair"/>
    <property type="evidence" value="ECO:0007669"/>
    <property type="project" value="InterPro"/>
</dbReference>
<keyword evidence="2" id="KW-0645">Protease</keyword>
<keyword evidence="4" id="KW-0833">Ubl conjugation pathway</keyword>
<comment type="caution">
    <text evidence="10">The sequence shown here is derived from an EMBL/GenBank/DDBJ whole genome shotgun (WGS) entry which is preliminary data.</text>
</comment>
<dbReference type="GO" id="GO:0006508">
    <property type="term" value="P:proteolysis"/>
    <property type="evidence" value="ECO:0007669"/>
    <property type="project" value="UniProtKB-KW"/>
</dbReference>
<reference evidence="10 12" key="1">
    <citation type="submission" date="2022-05" db="EMBL/GenBank/DDBJ databases">
        <authorList>
            <consortium name="Genoscope - CEA"/>
            <person name="William W."/>
        </authorList>
    </citation>
    <scope>NUCLEOTIDE SEQUENCE [LARGE SCALE GENOMIC DNA]</scope>
</reference>